<protein>
    <submittedName>
        <fullName evidence="8">Adenylate kinase</fullName>
    </submittedName>
</protein>
<gene>
    <name evidence="6" type="ORF">TCLT_LOCUS5724</name>
</gene>
<organism evidence="8">
    <name type="scientific">Thelazia callipaeda</name>
    <name type="common">Oriental eyeworm</name>
    <name type="synonym">Parasitic nematode</name>
    <dbReference type="NCBI Taxonomy" id="103827"/>
    <lineage>
        <taxon>Eukaryota</taxon>
        <taxon>Metazoa</taxon>
        <taxon>Ecdysozoa</taxon>
        <taxon>Nematoda</taxon>
        <taxon>Chromadorea</taxon>
        <taxon>Rhabditida</taxon>
        <taxon>Spirurina</taxon>
        <taxon>Spiruromorpha</taxon>
        <taxon>Thelazioidea</taxon>
        <taxon>Thelaziidae</taxon>
        <taxon>Thelazia</taxon>
    </lineage>
</organism>
<feature type="transmembrane region" description="Helical" evidence="5">
    <location>
        <begin position="101"/>
        <end position="117"/>
    </location>
</feature>
<feature type="transmembrane region" description="Helical" evidence="5">
    <location>
        <begin position="51"/>
        <end position="81"/>
    </location>
</feature>
<evidence type="ECO:0000256" key="4">
    <source>
        <dbReference type="RuleBase" id="RU003330"/>
    </source>
</evidence>
<dbReference type="InterPro" id="IPR027417">
    <property type="entry name" value="P-loop_NTPase"/>
</dbReference>
<sequence>MSLEQEVEKPTINSFDDVLPVLSQTLHDVSPTTERCISALENSTGIKREHFACGIAAIAAAYLMIGVEAGFVCNLICFSYPAYKSFQKVDSQSTDNVLKWLLYWVIFGTFTVLDRFASDINRHLPIYWLFKCIFCIYLFLPQTDGANRFRNNVLAPIFKILNRKPREIVSLSVFLFAISHFELQTKPATDPALAATRKESTTLIQSKVAKKVEVIRKAQIPIFFIIGPPGAGKGTQCAKMVEKYGLTHLSTGDLLRAEVASCGSRANELRQKMENGELISMRIVLDLLKEAMSRATINGSRGFLIDGFPRDLIQAQQFESEVSQSNNLYYETMVKQVDLIVRKNEKNLCIKQNLLYVFIVRIPDLVIDFEAKEKVLLDRCTNSKNKFCRDRFDDNIETMRKRWETYKLSSLPVAEYYARKGKLLRVIHNLLYLS</sequence>
<dbReference type="GO" id="GO:0006139">
    <property type="term" value="P:nucleobase-containing compound metabolic process"/>
    <property type="evidence" value="ECO:0007669"/>
    <property type="project" value="InterPro"/>
</dbReference>
<evidence type="ECO:0000313" key="6">
    <source>
        <dbReference type="EMBL" id="VDN03003.1"/>
    </source>
</evidence>
<keyword evidence="5" id="KW-0812">Transmembrane</keyword>
<dbReference type="WBParaSite" id="TCLT_0000573501-mRNA-1">
    <property type="protein sequence ID" value="TCLT_0000573501-mRNA-1"/>
    <property type="gene ID" value="TCLT_0000573501"/>
</dbReference>
<keyword evidence="1 4" id="KW-0808">Transferase</keyword>
<dbReference type="EMBL" id="UYYF01004359">
    <property type="protein sequence ID" value="VDN03003.1"/>
    <property type="molecule type" value="Genomic_DNA"/>
</dbReference>
<keyword evidence="3 4" id="KW-0418">Kinase</keyword>
<dbReference type="SUPFAM" id="SSF52540">
    <property type="entry name" value="P-loop containing nucleoside triphosphate hydrolases"/>
    <property type="match status" value="1"/>
</dbReference>
<dbReference type="PROSITE" id="PS00113">
    <property type="entry name" value="ADENYLATE_KINASE"/>
    <property type="match status" value="1"/>
</dbReference>
<dbReference type="CDD" id="cd01428">
    <property type="entry name" value="ADK"/>
    <property type="match status" value="1"/>
</dbReference>
<keyword evidence="5" id="KW-1133">Transmembrane helix</keyword>
<comment type="similarity">
    <text evidence="4">Belongs to the adenylate kinase family.</text>
</comment>
<evidence type="ECO:0000313" key="7">
    <source>
        <dbReference type="Proteomes" id="UP000276776"/>
    </source>
</evidence>
<dbReference type="InterPro" id="IPR000850">
    <property type="entry name" value="Adenylat/UMP-CMP_kin"/>
</dbReference>
<dbReference type="GO" id="GO:0019205">
    <property type="term" value="F:nucleobase-containing compound kinase activity"/>
    <property type="evidence" value="ECO:0007669"/>
    <property type="project" value="InterPro"/>
</dbReference>
<accession>A0A0N5CZ35</accession>
<dbReference type="OrthoDB" id="5867546at2759"/>
<dbReference type="AlphaFoldDB" id="A0A0N5CZ35"/>
<evidence type="ECO:0000313" key="8">
    <source>
        <dbReference type="WBParaSite" id="TCLT_0000573501-mRNA-1"/>
    </source>
</evidence>
<dbReference type="PRINTS" id="PR00094">
    <property type="entry name" value="ADENYLTKNASE"/>
</dbReference>
<dbReference type="GO" id="GO:0005524">
    <property type="term" value="F:ATP binding"/>
    <property type="evidence" value="ECO:0007669"/>
    <property type="project" value="InterPro"/>
</dbReference>
<dbReference type="Pfam" id="PF00406">
    <property type="entry name" value="ADK"/>
    <property type="match status" value="1"/>
</dbReference>
<feature type="transmembrane region" description="Helical" evidence="5">
    <location>
        <begin position="124"/>
        <end position="140"/>
    </location>
</feature>
<dbReference type="InterPro" id="IPR004345">
    <property type="entry name" value="TB2_DP1_HVA22"/>
</dbReference>
<dbReference type="Pfam" id="PF03134">
    <property type="entry name" value="TB2_DP1_HVA22"/>
    <property type="match status" value="1"/>
</dbReference>
<reference evidence="8" key="1">
    <citation type="submission" date="2017-02" db="UniProtKB">
        <authorList>
            <consortium name="WormBaseParasite"/>
        </authorList>
    </citation>
    <scope>IDENTIFICATION</scope>
</reference>
<keyword evidence="2" id="KW-0547">Nucleotide-binding</keyword>
<dbReference type="Gene3D" id="3.40.50.300">
    <property type="entry name" value="P-loop containing nucleotide triphosphate hydrolases"/>
    <property type="match status" value="1"/>
</dbReference>
<dbReference type="HAMAP" id="MF_00235">
    <property type="entry name" value="Adenylate_kinase_Adk"/>
    <property type="match status" value="1"/>
</dbReference>
<reference evidence="6 7" key="2">
    <citation type="submission" date="2018-11" db="EMBL/GenBank/DDBJ databases">
        <authorList>
            <consortium name="Pathogen Informatics"/>
        </authorList>
    </citation>
    <scope>NUCLEOTIDE SEQUENCE [LARGE SCALE GENOMIC DNA]</scope>
</reference>
<proteinExistence type="inferred from homology"/>
<name>A0A0N5CZ35_THECL</name>
<evidence type="ECO:0000256" key="1">
    <source>
        <dbReference type="ARBA" id="ARBA00022679"/>
    </source>
</evidence>
<evidence type="ECO:0000256" key="2">
    <source>
        <dbReference type="ARBA" id="ARBA00022741"/>
    </source>
</evidence>
<dbReference type="PANTHER" id="PTHR23359">
    <property type="entry name" value="NUCLEOTIDE KINASE"/>
    <property type="match status" value="1"/>
</dbReference>
<evidence type="ECO:0000256" key="5">
    <source>
        <dbReference type="SAM" id="Phobius"/>
    </source>
</evidence>
<dbReference type="STRING" id="103827.A0A0N5CZ35"/>
<evidence type="ECO:0000256" key="3">
    <source>
        <dbReference type="ARBA" id="ARBA00022777"/>
    </source>
</evidence>
<keyword evidence="5" id="KW-0472">Membrane</keyword>
<dbReference type="Proteomes" id="UP000276776">
    <property type="component" value="Unassembled WGS sequence"/>
</dbReference>
<dbReference type="InterPro" id="IPR033690">
    <property type="entry name" value="Adenylat_kinase_CS"/>
</dbReference>
<keyword evidence="7" id="KW-1185">Reference proteome</keyword>